<organism evidence="2 3">
    <name type="scientific">Rubrobacter tropicus</name>
    <dbReference type="NCBI Taxonomy" id="2653851"/>
    <lineage>
        <taxon>Bacteria</taxon>
        <taxon>Bacillati</taxon>
        <taxon>Actinomycetota</taxon>
        <taxon>Rubrobacteria</taxon>
        <taxon>Rubrobacterales</taxon>
        <taxon>Rubrobacteraceae</taxon>
        <taxon>Rubrobacter</taxon>
    </lineage>
</organism>
<proteinExistence type="predicted"/>
<dbReference type="Proteomes" id="UP000501452">
    <property type="component" value="Chromosome"/>
</dbReference>
<reference evidence="2 3" key="1">
    <citation type="submission" date="2019-10" db="EMBL/GenBank/DDBJ databases">
        <title>Rubrobacter sp nov SCSIO 52090 isolated from a deep-sea sediment in the South China Sea.</title>
        <authorList>
            <person name="Chen R.W."/>
        </authorList>
    </citation>
    <scope>NUCLEOTIDE SEQUENCE [LARGE SCALE GENOMIC DNA]</scope>
    <source>
        <strain evidence="2 3">SCSIO 52909</strain>
    </source>
</reference>
<keyword evidence="1" id="KW-0812">Transmembrane</keyword>
<accession>A0A6G8QB96</accession>
<evidence type="ECO:0000313" key="3">
    <source>
        <dbReference type="Proteomes" id="UP000501452"/>
    </source>
</evidence>
<keyword evidence="1" id="KW-0472">Membrane</keyword>
<evidence type="ECO:0000313" key="2">
    <source>
        <dbReference type="EMBL" id="QIN83739.1"/>
    </source>
</evidence>
<dbReference type="AlphaFoldDB" id="A0A6G8QB96"/>
<sequence>MGVSTAGIVVVRTGLIPSEITTLGIRFAQADRASLLTVLALVVLYFLAAFGVYAFSDFLAWRSAFAEDLRRKNRERLQARRDKMEEDLRRIDADLPPIYFDPQEGPAIKRGDGTLKGDLEAQLEYMLRFSEEDLERMLAIKYRVAFAMVGPASVVRAAFEFLLPALVALYAFSVLWF</sequence>
<feature type="transmembrane region" description="Helical" evidence="1">
    <location>
        <begin position="33"/>
        <end position="55"/>
    </location>
</feature>
<keyword evidence="3" id="KW-1185">Reference proteome</keyword>
<dbReference type="RefSeq" id="WP_166177292.1">
    <property type="nucleotide sequence ID" value="NZ_CP045119.1"/>
</dbReference>
<dbReference type="KEGG" id="rub:GBA63_14680"/>
<gene>
    <name evidence="2" type="ORF">GBA63_14680</name>
</gene>
<dbReference type="EMBL" id="CP045119">
    <property type="protein sequence ID" value="QIN83739.1"/>
    <property type="molecule type" value="Genomic_DNA"/>
</dbReference>
<keyword evidence="1" id="KW-1133">Transmembrane helix</keyword>
<feature type="transmembrane region" description="Helical" evidence="1">
    <location>
        <begin position="144"/>
        <end position="172"/>
    </location>
</feature>
<name>A0A6G8QB96_9ACTN</name>
<evidence type="ECO:0000256" key="1">
    <source>
        <dbReference type="SAM" id="Phobius"/>
    </source>
</evidence>
<protein>
    <submittedName>
        <fullName evidence="2">Uncharacterized protein</fullName>
    </submittedName>
</protein>